<dbReference type="SUPFAM" id="SSF46785">
    <property type="entry name" value="Winged helix' DNA-binding domain"/>
    <property type="match status" value="1"/>
</dbReference>
<evidence type="ECO:0008006" key="5">
    <source>
        <dbReference type="Google" id="ProtNLM"/>
    </source>
</evidence>
<evidence type="ECO:0000313" key="3">
    <source>
        <dbReference type="EMBL" id="AYQ54627.1"/>
    </source>
</evidence>
<dbReference type="PANTHER" id="PTHR30595:SF6">
    <property type="entry name" value="SCHLAFEN ALBA-2 DOMAIN-CONTAINING PROTEIN"/>
    <property type="match status" value="1"/>
</dbReference>
<sequence>MANIGREDETQEFKESTAEMNEAMEAICAMLNNSGKAHVFFGVRDDGTVIGQMIGKNTLKDISKSVRESIEPPVIAKIKVLNTSDGKEYISVETQGTARPYSVKGNILVRTGAENRKAPLSELRRMILSSGDNLLDTSSYNQELTFKELCILLRDNGFDVQDDERLRKSFGLLNSDGRLNYQAQLLSDQNDIPLSVAMFRGTDRSDMTFRKDYGGRSLLTEVNQVLDFVQAQNEVSVQVGPGSRKERELFDGNAFREAWINACVHNNWIGHIAPTVHIFDDRMEVISYGSIPYWLSLEDFFSGKSLPVNDALMRVFVQTRLTEHTGHGIPVITSAYGKEAFDLTNGTVTVTLRFRGLRSAASRHPADAPLTEREMSVLDAIRTNPYAKLNEIAYMSGVSRSYVGKVVIRLKEKGLIERVGNQRTGYWKVPEKT</sequence>
<dbReference type="RefSeq" id="WP_015504344.1">
    <property type="nucleotide sequence ID" value="NZ_CP017686.1"/>
</dbReference>
<dbReference type="InterPro" id="IPR007421">
    <property type="entry name" value="Schlafen_AlbA_2_dom"/>
</dbReference>
<dbReference type="InterPro" id="IPR038475">
    <property type="entry name" value="RecG_C_sf"/>
</dbReference>
<dbReference type="EMBL" id="CP017686">
    <property type="protein sequence ID" value="AYQ54627.1"/>
    <property type="molecule type" value="Genomic_DNA"/>
</dbReference>
<gene>
    <name evidence="3" type="ORF">BKD89_02245</name>
</gene>
<feature type="domain" description="HTH marR-type" evidence="1">
    <location>
        <begin position="370"/>
        <end position="419"/>
    </location>
</feature>
<dbReference type="Proteomes" id="UP000273278">
    <property type="component" value="Chromosome"/>
</dbReference>
<evidence type="ECO:0000259" key="1">
    <source>
        <dbReference type="Pfam" id="PF01047"/>
    </source>
</evidence>
<reference evidence="3 4" key="1">
    <citation type="submission" date="2016-10" db="EMBL/GenBank/DDBJ databases">
        <title>Complete genome of the TMA-utilizing, human hosted archaeon Methanomethylophilus alvus Gen. nov, sp. nov., strain Mx-05, derived from a pure culture.</title>
        <authorList>
            <person name="Brugere J.-F."/>
            <person name="Ben Hania W."/>
            <person name="Chaudhary P.P."/>
            <person name="Gaci N."/>
            <person name="Borrel G."/>
            <person name="Cao Van Tuat L."/>
            <person name="Fardeau M.-L."/>
            <person name="Harris H.M.B."/>
            <person name="O'Toole P.W."/>
            <person name="Ollivier B."/>
        </authorList>
    </citation>
    <scope>NUCLEOTIDE SEQUENCE [LARGE SCALE GENOMIC DNA]</scope>
    <source>
        <strain evidence="3 4">Mx-05</strain>
    </source>
</reference>
<dbReference type="Gene3D" id="1.10.10.10">
    <property type="entry name" value="Winged helix-like DNA-binding domain superfamily/Winged helix DNA-binding domain"/>
    <property type="match status" value="1"/>
</dbReference>
<name>A0A3G3IFL9_9ARCH</name>
<dbReference type="Pfam" id="PF04326">
    <property type="entry name" value="SLFN_AlbA_2"/>
    <property type="match status" value="1"/>
</dbReference>
<evidence type="ECO:0000313" key="4">
    <source>
        <dbReference type="Proteomes" id="UP000273278"/>
    </source>
</evidence>
<feature type="domain" description="Schlafen AlbA-2" evidence="2">
    <location>
        <begin position="7"/>
        <end position="118"/>
    </location>
</feature>
<evidence type="ECO:0000259" key="2">
    <source>
        <dbReference type="Pfam" id="PF04326"/>
    </source>
</evidence>
<organism evidence="3 4">
    <name type="scientific">Methanomethylophilus alvi</name>
    <dbReference type="NCBI Taxonomy" id="1291540"/>
    <lineage>
        <taxon>Archaea</taxon>
        <taxon>Methanobacteriati</taxon>
        <taxon>Thermoplasmatota</taxon>
        <taxon>Thermoplasmata</taxon>
        <taxon>Methanomassiliicoccales</taxon>
        <taxon>Methanomethylophilaceae</taxon>
        <taxon>Methanomethylophilus</taxon>
    </lineage>
</organism>
<protein>
    <recommendedName>
        <fullName evidence="5">Transcriptional regulator</fullName>
    </recommendedName>
</protein>
<dbReference type="InterPro" id="IPR036388">
    <property type="entry name" value="WH-like_DNA-bd_sf"/>
</dbReference>
<dbReference type="Gene3D" id="3.30.565.60">
    <property type="match status" value="1"/>
</dbReference>
<dbReference type="Pfam" id="PF13749">
    <property type="entry name" value="HATPase_c_4"/>
    <property type="match status" value="1"/>
</dbReference>
<dbReference type="Pfam" id="PF01047">
    <property type="entry name" value="MarR"/>
    <property type="match status" value="1"/>
</dbReference>
<dbReference type="GeneID" id="41321250"/>
<dbReference type="Gene3D" id="3.30.950.30">
    <property type="entry name" value="Schlafen, AAA domain"/>
    <property type="match status" value="1"/>
</dbReference>
<accession>A0A3G3IFL9</accession>
<dbReference type="GO" id="GO:0003700">
    <property type="term" value="F:DNA-binding transcription factor activity"/>
    <property type="evidence" value="ECO:0007669"/>
    <property type="project" value="InterPro"/>
</dbReference>
<dbReference type="AlphaFoldDB" id="A0A3G3IFL9"/>
<dbReference type="InterPro" id="IPR036390">
    <property type="entry name" value="WH_DNA-bd_sf"/>
</dbReference>
<proteinExistence type="predicted"/>
<dbReference type="InterPro" id="IPR038461">
    <property type="entry name" value="Schlafen_AlbA_2_dom_sf"/>
</dbReference>
<dbReference type="PANTHER" id="PTHR30595">
    <property type="entry name" value="GLPR-RELATED TRANSCRIPTIONAL REPRESSOR"/>
    <property type="match status" value="1"/>
</dbReference>
<dbReference type="InterPro" id="IPR000835">
    <property type="entry name" value="HTH_MarR-typ"/>
</dbReference>